<dbReference type="Proteomes" id="UP000292307">
    <property type="component" value="Chromosome"/>
</dbReference>
<dbReference type="RefSeq" id="WP_131148057.1">
    <property type="nucleotide sequence ID" value="NZ_BMWV01000001.1"/>
</dbReference>
<reference evidence="2" key="3">
    <citation type="submission" date="2022-12" db="EMBL/GenBank/DDBJ databases">
        <authorList>
            <person name="Sun Q."/>
            <person name="Kim S."/>
        </authorList>
    </citation>
    <scope>NUCLEOTIDE SEQUENCE</scope>
    <source>
        <strain evidence="2">KCTC 12343</strain>
    </source>
</reference>
<name>A0A411X4L8_9BURK</name>
<accession>A0A411X4L8</accession>
<dbReference type="Proteomes" id="UP000628442">
    <property type="component" value="Unassembled WGS sequence"/>
</dbReference>
<organism evidence="2 5">
    <name type="scientific">Pseudoduganella albidiflava</name>
    <dbReference type="NCBI Taxonomy" id="321983"/>
    <lineage>
        <taxon>Bacteria</taxon>
        <taxon>Pseudomonadati</taxon>
        <taxon>Pseudomonadota</taxon>
        <taxon>Betaproteobacteria</taxon>
        <taxon>Burkholderiales</taxon>
        <taxon>Oxalobacteraceae</taxon>
        <taxon>Telluria group</taxon>
        <taxon>Pseudoduganella</taxon>
    </lineage>
</organism>
<dbReference type="OrthoDB" id="5493663at2"/>
<dbReference type="EMBL" id="CP036401">
    <property type="protein sequence ID" value="QBI03967.1"/>
    <property type="molecule type" value="Genomic_DNA"/>
</dbReference>
<feature type="chain" id="PRO_5044601948" description="Alginate export domain-containing protein" evidence="1">
    <location>
        <begin position="21"/>
        <end position="428"/>
    </location>
</feature>
<evidence type="ECO:0000313" key="2">
    <source>
        <dbReference type="EMBL" id="GGY23634.1"/>
    </source>
</evidence>
<evidence type="ECO:0000313" key="4">
    <source>
        <dbReference type="Proteomes" id="UP000292307"/>
    </source>
</evidence>
<reference evidence="2" key="1">
    <citation type="journal article" date="2014" name="Int. J. Syst. Evol. Microbiol.">
        <title>Complete genome sequence of Corynebacterium casei LMG S-19264T (=DSM 44701T), isolated from a smear-ripened cheese.</title>
        <authorList>
            <consortium name="US DOE Joint Genome Institute (JGI-PGF)"/>
            <person name="Walter F."/>
            <person name="Albersmeier A."/>
            <person name="Kalinowski J."/>
            <person name="Ruckert C."/>
        </authorList>
    </citation>
    <scope>NUCLEOTIDE SEQUENCE</scope>
    <source>
        <strain evidence="2">KCTC 12343</strain>
    </source>
</reference>
<reference evidence="3 4" key="2">
    <citation type="submission" date="2019-02" db="EMBL/GenBank/DDBJ databases">
        <title>Draft Genome Sequences of Six Type Strains of the Genus Massilia.</title>
        <authorList>
            <person name="Miess H."/>
            <person name="Frediansyhah A."/>
            <person name="Gross H."/>
        </authorList>
    </citation>
    <scope>NUCLEOTIDE SEQUENCE [LARGE SCALE GENOMIC DNA]</scope>
    <source>
        <strain evidence="3 4">DSM 17472</strain>
    </source>
</reference>
<dbReference type="AlphaFoldDB" id="A0A411X4L8"/>
<protein>
    <recommendedName>
        <fullName evidence="6">Alginate export domain-containing protein</fullName>
    </recommendedName>
</protein>
<keyword evidence="1" id="KW-0732">Signal</keyword>
<evidence type="ECO:0000313" key="3">
    <source>
        <dbReference type="EMBL" id="QBI03967.1"/>
    </source>
</evidence>
<feature type="signal peptide" evidence="1">
    <location>
        <begin position="1"/>
        <end position="20"/>
    </location>
</feature>
<evidence type="ECO:0000256" key="1">
    <source>
        <dbReference type="SAM" id="SignalP"/>
    </source>
</evidence>
<proteinExistence type="predicted"/>
<evidence type="ECO:0000313" key="5">
    <source>
        <dbReference type="Proteomes" id="UP000628442"/>
    </source>
</evidence>
<evidence type="ECO:0008006" key="6">
    <source>
        <dbReference type="Google" id="ProtNLM"/>
    </source>
</evidence>
<dbReference type="EMBL" id="BMWV01000001">
    <property type="protein sequence ID" value="GGY23634.1"/>
    <property type="molecule type" value="Genomic_DNA"/>
</dbReference>
<sequence length="428" mass="46725">MRCALVVLATLAACAGEVSARDPEFGADLVLFSSLYDVRGDSPYNPDNLLAGIPRMEHGAQARLRWRMEGKYGVLAIGPRVTYSRATGTSAASGDKRDTKAYLQSWLVEGRLGNVDLFYSRELMLWGPSQFASPSNPFFTETNQVNPFTELPSRDFAGARWRIDDRNTVALVRNVDEGRDRELLRPFKPETALRADHVGDAFAVGAVASYRAGRKQYGAYGQWTVNDAVIVYFDAATFRGSRRLLALAPGAASNGTQDWQLATRADDRKRHYDVLVGGSYTFEGGSTVNLEYRRNTEGYTAAERAALDAFAVAQAGRFRGSDPFSNPFAAGAAAGQLGAVVQPYARTFGRDTVYAQYVNRRIAPSTSLVAQVSYGLGSKDGSTTIVISHDLNDRIKLAANLTVPFGSRHGDTRRYLDSVLFLGMTASF</sequence>
<gene>
    <name evidence="3" type="ORF">EYF70_26485</name>
    <name evidence="2" type="ORF">GCM10007387_01320</name>
</gene>
<keyword evidence="4" id="KW-1185">Reference proteome</keyword>